<evidence type="ECO:0000313" key="4">
    <source>
        <dbReference type="Proteomes" id="UP001375743"/>
    </source>
</evidence>
<feature type="domain" description="Transcription elongation factor GreA/GreB C-terminal" evidence="1">
    <location>
        <begin position="61"/>
        <end position="135"/>
    </location>
</feature>
<dbReference type="Gene3D" id="3.10.50.30">
    <property type="entry name" value="Transcription elongation factor, GreA/GreB, C-terminal domain"/>
    <property type="match status" value="1"/>
</dbReference>
<evidence type="ECO:0000259" key="1">
    <source>
        <dbReference type="Pfam" id="PF01272"/>
    </source>
</evidence>
<dbReference type="InterPro" id="IPR023459">
    <property type="entry name" value="Tscrpt_elong_fac_GreA/B_fam"/>
</dbReference>
<protein>
    <submittedName>
        <fullName evidence="3">Nucleoside diphosphate kinase regulator</fullName>
    </submittedName>
</protein>
<accession>A0ABU8XW10</accession>
<dbReference type="PANTHER" id="PTHR30437">
    <property type="entry name" value="TRANSCRIPTION ELONGATION FACTOR GREA"/>
    <property type="match status" value="1"/>
</dbReference>
<organism evidence="3 4">
    <name type="scientific">Benzoatithermus flavus</name>
    <dbReference type="NCBI Taxonomy" id="3108223"/>
    <lineage>
        <taxon>Bacteria</taxon>
        <taxon>Pseudomonadati</taxon>
        <taxon>Pseudomonadota</taxon>
        <taxon>Alphaproteobacteria</taxon>
        <taxon>Geminicoccales</taxon>
        <taxon>Geminicoccaceae</taxon>
        <taxon>Benzoatithermus</taxon>
    </lineage>
</organism>
<dbReference type="Pfam" id="PF14760">
    <property type="entry name" value="Rnk_N"/>
    <property type="match status" value="1"/>
</dbReference>
<dbReference type="Proteomes" id="UP001375743">
    <property type="component" value="Unassembled WGS sequence"/>
</dbReference>
<keyword evidence="3" id="KW-0418">Kinase</keyword>
<comment type="caution">
    <text evidence="3">The sequence shown here is derived from an EMBL/GenBank/DDBJ whole genome shotgun (WGS) entry which is preliminary data.</text>
</comment>
<dbReference type="EMBL" id="JBBLZC010000026">
    <property type="protein sequence ID" value="MEK0085390.1"/>
    <property type="molecule type" value="Genomic_DNA"/>
</dbReference>
<reference evidence="3 4" key="1">
    <citation type="submission" date="2024-01" db="EMBL/GenBank/DDBJ databases">
        <title>Multi-omics insights into the function and evolution of sodium benzoate biodegradation pathways in Benzoatithermus flavus gen. nov., sp. nov. from hot spring.</title>
        <authorList>
            <person name="Hu C.-J."/>
            <person name="Li W.-J."/>
        </authorList>
    </citation>
    <scope>NUCLEOTIDE SEQUENCE [LARGE SCALE GENOMIC DNA]</scope>
    <source>
        <strain evidence="3 4">SYSU G07066</strain>
    </source>
</reference>
<evidence type="ECO:0000313" key="3">
    <source>
        <dbReference type="EMBL" id="MEK0085390.1"/>
    </source>
</evidence>
<keyword evidence="4" id="KW-1185">Reference proteome</keyword>
<name>A0ABU8XW10_9PROT</name>
<sequence length="137" mass="15216">MRRKIETISATKHPPITITRSDYLRLLDLAWAARARSPEVGEFLLEEIDRAQIVEPQAIPRSVVTMGAMVDFRDDHTGQERRVTLVYPGEQDIELGRISVLTPIGAALIGLAEGQSIAFRTPAGEERSLTVLRVTQP</sequence>
<dbReference type="InterPro" id="IPR029462">
    <property type="entry name" value="Rnk_N"/>
</dbReference>
<dbReference type="InterPro" id="IPR036953">
    <property type="entry name" value="GreA/GreB_C_sf"/>
</dbReference>
<dbReference type="GO" id="GO:0016301">
    <property type="term" value="F:kinase activity"/>
    <property type="evidence" value="ECO:0007669"/>
    <property type="project" value="UniProtKB-KW"/>
</dbReference>
<feature type="domain" description="Regulator of nucleoside diphosphate kinase N-terminal" evidence="2">
    <location>
        <begin position="14"/>
        <end position="54"/>
    </location>
</feature>
<keyword evidence="3" id="KW-0808">Transferase</keyword>
<dbReference type="SUPFAM" id="SSF54534">
    <property type="entry name" value="FKBP-like"/>
    <property type="match status" value="1"/>
</dbReference>
<dbReference type="InterPro" id="IPR001437">
    <property type="entry name" value="Tscrpt_elong_fac_GreA/B_C"/>
</dbReference>
<dbReference type="NCBIfam" id="NF004396">
    <property type="entry name" value="PRK05753.1"/>
    <property type="match status" value="1"/>
</dbReference>
<gene>
    <name evidence="3" type="primary">rnk</name>
    <name evidence="3" type="ORF">U1T56_19735</name>
</gene>
<dbReference type="Pfam" id="PF01272">
    <property type="entry name" value="GreA_GreB"/>
    <property type="match status" value="1"/>
</dbReference>
<dbReference type="RefSeq" id="WP_418161239.1">
    <property type="nucleotide sequence ID" value="NZ_JBBLZC010000026.1"/>
</dbReference>
<proteinExistence type="predicted"/>
<dbReference type="PANTHER" id="PTHR30437:SF5">
    <property type="entry name" value="REGULATOR OF NUCLEOSIDE DIPHOSPHATE KINASE"/>
    <property type="match status" value="1"/>
</dbReference>
<dbReference type="Gene3D" id="1.10.286.20">
    <property type="match status" value="1"/>
</dbReference>
<evidence type="ECO:0000259" key="2">
    <source>
        <dbReference type="Pfam" id="PF14760"/>
    </source>
</evidence>